<protein>
    <submittedName>
        <fullName evidence="3">Retrovirus-related Pol polyprotein</fullName>
    </submittedName>
</protein>
<dbReference type="AlphaFoldDB" id="A0A2B4RY85"/>
<sequence>MPDEGGQEENNTNRGKAEVLASVKASVGTIDLKGEPGQREKAWKLWRDRFERVIRWMAVSGTDKLDLFLLVGGKELQKLIETLLEQPTNYESHIQEFNTYFKAHRNNTLELYKFFNIEWPSEVPFAKFETKCREQGLHVEFPITKENAIIMLALIKTKYGGLRNELIRKNGDLKLVRETAKAFEMAKQGSEMMVGDNCAARGGDQQSLKDRHEVHKITRPGRYSMRNNRPDYSSGRPTTKLCCSRCGNEAHPNGTTCPAWGKNCLKCRRGNPFARVCPSSQPNGLGRQVRAIEERTGHKHETTRGGNIGKLKGVTVELHVVPEAPGAIQKQRRISIPLKKKFDKILDRWHALDIIEDVGDEPRDWCSNVVLTPKKDGESVRASLDMTDVNNEGISPDPNKVAALQAAGPPQSQAEVRSFFFFAGANSDFMEGFAQVTAPLRNLIKQGAPFQWTPECQRAFEQTKTLLSGHTVMAYFDPHRKTKLVTDAGPHGLAVTLKQYDPQARQWRPVTYRSRALTNTKTRYSQLEKEAKAVEWGVLTNQIYLYGLRDTFEVDTHHKPLLPLFAGHKVTAPLRIERMRVRLQGFDYKLNYVPGKKAKAETNEADYNSRHPKPLTTPDPREVRQTKLTVRENEDVFEKDIRTVVQAALPDALSWDELLEETSQDPELKDLKSAIAREYFTISERQALGPQFYPGFTELAVVGGLVVRGCRIVVPRSLRDKVVHLAHEGHQGVTKTKEYLRSRVWFPVSISTRGYLLVVICKHSRWVEVEFVSTTSVRAVVPKLDRIFSSLGIPLILGSDNGPPFNGQEFRNFSTYLGFTHEHKTPKNPQANGEAEQFMRVLKKLYRICQLTGKVFRQEVHRFLRCYRATPHGTTKLAPAELMFPGHRFRTRLPVEVIPRQMDFEELFQRDLEKKMQLKAYPDRKRNVKTSDIDLIHKWPPRGNGLVSNA</sequence>
<dbReference type="EMBL" id="LSMT01000283">
    <property type="protein sequence ID" value="PFX21298.1"/>
    <property type="molecule type" value="Genomic_DNA"/>
</dbReference>
<dbReference type="STRING" id="50429.A0A2B4RY85"/>
<dbReference type="GO" id="GO:0015074">
    <property type="term" value="P:DNA integration"/>
    <property type="evidence" value="ECO:0007669"/>
    <property type="project" value="InterPro"/>
</dbReference>
<dbReference type="Gene3D" id="1.10.340.70">
    <property type="match status" value="1"/>
</dbReference>
<dbReference type="InterPro" id="IPR036397">
    <property type="entry name" value="RNaseH_sf"/>
</dbReference>
<dbReference type="InterPro" id="IPR012337">
    <property type="entry name" value="RNaseH-like_sf"/>
</dbReference>
<dbReference type="InterPro" id="IPR043128">
    <property type="entry name" value="Rev_trsase/Diguanyl_cyclase"/>
</dbReference>
<dbReference type="SUPFAM" id="SSF53098">
    <property type="entry name" value="Ribonuclease H-like"/>
    <property type="match status" value="1"/>
</dbReference>
<gene>
    <name evidence="3" type="primary">POL</name>
    <name evidence="3" type="ORF">AWC38_SpisGene14234</name>
</gene>
<dbReference type="InterPro" id="IPR043502">
    <property type="entry name" value="DNA/RNA_pol_sf"/>
</dbReference>
<dbReference type="PANTHER" id="PTHR37984:SF11">
    <property type="entry name" value="INTEGRASE CATALYTIC DOMAIN-CONTAINING PROTEIN"/>
    <property type="match status" value="1"/>
</dbReference>
<dbReference type="Pfam" id="PF17919">
    <property type="entry name" value="RT_RNaseH_2"/>
    <property type="match status" value="1"/>
</dbReference>
<evidence type="ECO:0000313" key="3">
    <source>
        <dbReference type="EMBL" id="PFX21298.1"/>
    </source>
</evidence>
<evidence type="ECO:0000313" key="4">
    <source>
        <dbReference type="Proteomes" id="UP000225706"/>
    </source>
</evidence>
<dbReference type="OrthoDB" id="5969539at2759"/>
<dbReference type="FunFam" id="3.30.420.10:FF:000063">
    <property type="entry name" value="Retrovirus-related Pol polyprotein from transposon 297-like Protein"/>
    <property type="match status" value="1"/>
</dbReference>
<evidence type="ECO:0000259" key="2">
    <source>
        <dbReference type="PROSITE" id="PS50994"/>
    </source>
</evidence>
<comment type="caution">
    <text evidence="3">The sequence shown here is derived from an EMBL/GenBank/DDBJ whole genome shotgun (WGS) entry which is preliminary data.</text>
</comment>
<dbReference type="PANTHER" id="PTHR37984">
    <property type="entry name" value="PROTEIN CBG26694"/>
    <property type="match status" value="1"/>
</dbReference>
<dbReference type="Pfam" id="PF00665">
    <property type="entry name" value="rve"/>
    <property type="match status" value="1"/>
</dbReference>
<dbReference type="InterPro" id="IPR050951">
    <property type="entry name" value="Retrovirus_Pol_polyprotein"/>
</dbReference>
<keyword evidence="4" id="KW-1185">Reference proteome</keyword>
<dbReference type="Proteomes" id="UP000225706">
    <property type="component" value="Unassembled WGS sequence"/>
</dbReference>
<dbReference type="GO" id="GO:0003676">
    <property type="term" value="F:nucleic acid binding"/>
    <property type="evidence" value="ECO:0007669"/>
    <property type="project" value="InterPro"/>
</dbReference>
<dbReference type="InterPro" id="IPR041577">
    <property type="entry name" value="RT_RNaseH_2"/>
</dbReference>
<reference evidence="4" key="1">
    <citation type="journal article" date="2017" name="bioRxiv">
        <title>Comparative analysis of the genomes of Stylophora pistillata and Acropora digitifera provides evidence for extensive differences between species of corals.</title>
        <authorList>
            <person name="Voolstra C.R."/>
            <person name="Li Y."/>
            <person name="Liew Y.J."/>
            <person name="Baumgarten S."/>
            <person name="Zoccola D."/>
            <person name="Flot J.-F."/>
            <person name="Tambutte S."/>
            <person name="Allemand D."/>
            <person name="Aranda M."/>
        </authorList>
    </citation>
    <scope>NUCLEOTIDE SEQUENCE [LARGE SCALE GENOMIC DNA]</scope>
</reference>
<dbReference type="CDD" id="cd09274">
    <property type="entry name" value="RNase_HI_RT_Ty3"/>
    <property type="match status" value="1"/>
</dbReference>
<evidence type="ECO:0000256" key="1">
    <source>
        <dbReference type="SAM" id="MobiDB-lite"/>
    </source>
</evidence>
<accession>A0A2B4RY85</accession>
<dbReference type="Gene3D" id="3.30.420.10">
    <property type="entry name" value="Ribonuclease H-like superfamily/Ribonuclease H"/>
    <property type="match status" value="1"/>
</dbReference>
<dbReference type="PROSITE" id="PS50994">
    <property type="entry name" value="INTEGRASE"/>
    <property type="match status" value="1"/>
</dbReference>
<dbReference type="Gene3D" id="3.30.70.270">
    <property type="match status" value="1"/>
</dbReference>
<dbReference type="FunFam" id="3.30.70.270:FF:000020">
    <property type="entry name" value="Transposon Tf2-6 polyprotein-like Protein"/>
    <property type="match status" value="1"/>
</dbReference>
<organism evidence="3 4">
    <name type="scientific">Stylophora pistillata</name>
    <name type="common">Smooth cauliflower coral</name>
    <dbReference type="NCBI Taxonomy" id="50429"/>
    <lineage>
        <taxon>Eukaryota</taxon>
        <taxon>Metazoa</taxon>
        <taxon>Cnidaria</taxon>
        <taxon>Anthozoa</taxon>
        <taxon>Hexacorallia</taxon>
        <taxon>Scleractinia</taxon>
        <taxon>Astrocoeniina</taxon>
        <taxon>Pocilloporidae</taxon>
        <taxon>Stylophora</taxon>
    </lineage>
</organism>
<feature type="domain" description="Integrase catalytic" evidence="2">
    <location>
        <begin position="731"/>
        <end position="887"/>
    </location>
</feature>
<proteinExistence type="predicted"/>
<name>A0A2B4RY85_STYPI</name>
<feature type="region of interest" description="Disordered" evidence="1">
    <location>
        <begin position="601"/>
        <end position="620"/>
    </location>
</feature>
<dbReference type="SUPFAM" id="SSF56672">
    <property type="entry name" value="DNA/RNA polymerases"/>
    <property type="match status" value="1"/>
</dbReference>
<dbReference type="InterPro" id="IPR001584">
    <property type="entry name" value="Integrase_cat-core"/>
</dbReference>